<organism evidence="2 3">
    <name type="scientific">Naegleria lovaniensis</name>
    <name type="common">Amoeba</name>
    <dbReference type="NCBI Taxonomy" id="51637"/>
    <lineage>
        <taxon>Eukaryota</taxon>
        <taxon>Discoba</taxon>
        <taxon>Heterolobosea</taxon>
        <taxon>Tetramitia</taxon>
        <taxon>Eutetramitia</taxon>
        <taxon>Vahlkampfiidae</taxon>
        <taxon>Naegleria</taxon>
    </lineage>
</organism>
<dbReference type="Pfam" id="PF00241">
    <property type="entry name" value="Cofilin_ADF"/>
    <property type="match status" value="1"/>
</dbReference>
<dbReference type="AlphaFoldDB" id="A0AA88GNX3"/>
<dbReference type="SUPFAM" id="SSF55753">
    <property type="entry name" value="Actin depolymerizing proteins"/>
    <property type="match status" value="1"/>
</dbReference>
<dbReference type="InterPro" id="IPR002108">
    <property type="entry name" value="ADF-H"/>
</dbReference>
<evidence type="ECO:0000259" key="1">
    <source>
        <dbReference type="PROSITE" id="PS51263"/>
    </source>
</evidence>
<sequence>MSNIEESLKKLFSHKDDTKSVVFEWDHKNKVALITHEGVNGLDDVKAHLDSSKVMLGIFAVKSIDKDESVETQRTYYVQLPFVGENVKPLLRRDLNSLRNAITNSVKSGLNIHVTMEITSVEDIKNVDELEKRLLSACGSHKPKGFQW</sequence>
<evidence type="ECO:0000313" key="2">
    <source>
        <dbReference type="EMBL" id="KAG2381792.1"/>
    </source>
</evidence>
<name>A0AA88GNX3_NAELO</name>
<accession>A0AA88GNX3</accession>
<dbReference type="PROSITE" id="PS51263">
    <property type="entry name" value="ADF_H"/>
    <property type="match status" value="1"/>
</dbReference>
<dbReference type="GeneID" id="68098630"/>
<evidence type="ECO:0000313" key="3">
    <source>
        <dbReference type="Proteomes" id="UP000816034"/>
    </source>
</evidence>
<protein>
    <recommendedName>
        <fullName evidence="1">ADF-H domain-containing protein</fullName>
    </recommendedName>
</protein>
<dbReference type="Proteomes" id="UP000816034">
    <property type="component" value="Unassembled WGS sequence"/>
</dbReference>
<dbReference type="Gene3D" id="3.40.20.10">
    <property type="entry name" value="Severin"/>
    <property type="match status" value="1"/>
</dbReference>
<dbReference type="InterPro" id="IPR029006">
    <property type="entry name" value="ADF-H/Gelsolin-like_dom_sf"/>
</dbReference>
<gene>
    <name evidence="2" type="ORF">C9374_006176</name>
</gene>
<feature type="domain" description="ADF-H" evidence="1">
    <location>
        <begin position="1"/>
        <end position="134"/>
    </location>
</feature>
<dbReference type="EMBL" id="PYSW02000026">
    <property type="protein sequence ID" value="KAG2381792.1"/>
    <property type="molecule type" value="Genomic_DNA"/>
</dbReference>
<dbReference type="GO" id="GO:0003779">
    <property type="term" value="F:actin binding"/>
    <property type="evidence" value="ECO:0007669"/>
    <property type="project" value="InterPro"/>
</dbReference>
<keyword evidence="3" id="KW-1185">Reference proteome</keyword>
<dbReference type="RefSeq" id="XP_044547471.1">
    <property type="nucleotide sequence ID" value="XM_044696007.1"/>
</dbReference>
<comment type="caution">
    <text evidence="2">The sequence shown here is derived from an EMBL/GenBank/DDBJ whole genome shotgun (WGS) entry which is preliminary data.</text>
</comment>
<reference evidence="2 3" key="1">
    <citation type="journal article" date="2018" name="BMC Genomics">
        <title>The genome of Naegleria lovaniensis, the basis for a comparative approach to unravel pathogenicity factors of the human pathogenic amoeba N. fowleri.</title>
        <authorList>
            <person name="Liechti N."/>
            <person name="Schurch N."/>
            <person name="Bruggmann R."/>
            <person name="Wittwer M."/>
        </authorList>
    </citation>
    <scope>NUCLEOTIDE SEQUENCE [LARGE SCALE GENOMIC DNA]</scope>
    <source>
        <strain evidence="2 3">ATCC 30569</strain>
    </source>
</reference>
<proteinExistence type="predicted"/>